<dbReference type="AlphaFoldDB" id="T1J0A7"/>
<dbReference type="STRING" id="126957.T1J0A7"/>
<evidence type="ECO:0000313" key="4">
    <source>
        <dbReference type="Proteomes" id="UP000014500"/>
    </source>
</evidence>
<dbReference type="EMBL" id="JH431734">
    <property type="status" value="NOT_ANNOTATED_CDS"/>
    <property type="molecule type" value="Genomic_DNA"/>
</dbReference>
<accession>T1J0A7</accession>
<dbReference type="eggNOG" id="KOG0297">
    <property type="taxonomic scope" value="Eukaryota"/>
</dbReference>
<evidence type="ECO:0000259" key="2">
    <source>
        <dbReference type="PROSITE" id="PS50144"/>
    </source>
</evidence>
<organism evidence="3 4">
    <name type="scientific">Strigamia maritima</name>
    <name type="common">European centipede</name>
    <name type="synonym">Geophilus maritimus</name>
    <dbReference type="NCBI Taxonomy" id="126957"/>
    <lineage>
        <taxon>Eukaryota</taxon>
        <taxon>Metazoa</taxon>
        <taxon>Ecdysozoa</taxon>
        <taxon>Arthropoda</taxon>
        <taxon>Myriapoda</taxon>
        <taxon>Chilopoda</taxon>
        <taxon>Pleurostigmophora</taxon>
        <taxon>Geophilomorpha</taxon>
        <taxon>Linotaeniidae</taxon>
        <taxon>Strigamia</taxon>
    </lineage>
</organism>
<dbReference type="GO" id="GO:0043122">
    <property type="term" value="P:regulation of canonical NF-kappaB signal transduction"/>
    <property type="evidence" value="ECO:0007669"/>
    <property type="project" value="TreeGrafter"/>
</dbReference>
<dbReference type="Pfam" id="PF22486">
    <property type="entry name" value="MATH_2"/>
    <property type="match status" value="1"/>
</dbReference>
<proteinExistence type="predicted"/>
<dbReference type="SMART" id="SM00061">
    <property type="entry name" value="MATH"/>
    <property type="match status" value="1"/>
</dbReference>
<keyword evidence="4" id="KW-1185">Reference proteome</keyword>
<feature type="region of interest" description="Disordered" evidence="1">
    <location>
        <begin position="133"/>
        <end position="152"/>
    </location>
</feature>
<dbReference type="InterPro" id="IPR002083">
    <property type="entry name" value="MATH/TRAF_dom"/>
</dbReference>
<name>T1J0A7_STRMM</name>
<dbReference type="PROSITE" id="PS50144">
    <property type="entry name" value="MATH"/>
    <property type="match status" value="1"/>
</dbReference>
<sequence length="582" mass="67521">MLTCNSCNLALASERYIEGSCGDIFCNKCIYINNNLTAFCPLHYIKISIVIFNMEATEDSASFEDYTDSSSDKFSRTLQNCKEMFPSKENEDIRYSEDCWIGYQTLQKTYEFTAMKQRLTKLEMMLGDMQTVSNRRSPRSIGDNSRKFENEKNPNEISRNLCQCKFAPFGCIFQGYRTDVLKHEQDYASHQILLMNAILQQNHAIEDLKTDNRMLKNAFNHCSDLIQSKGSSNCSEANILNSTVELDAKSIEEVDDSPLEKFKDRNFYKLIEFVESEEQRNSELNEFRERLEYLESLEGKLKINNDLHTTNFDEHRERLDKIAKELLGINNKFVEYFERFAELEKALASQKVTSEEKWYELNLLEKYVDDLSQTTESVQKKQQDHEDKLLSLTLSKVKLNEVLEKQENKINDFAGKLTAKSSILNSHSCTYVWKIENFSQQQEKVKSGENSHGYVCSYPFYTSEYGYKMTLNIDPNGFGSGNGTHLSCFLHIMKSSMDAILKWPVEYSARFTLMDQLNTKSHHSSELYVSFLHHNYKDAVSRPLNDENPGCGIHQFIALNRLKPLYLVDDTLFLMVEVKIKM</sequence>
<dbReference type="Gene3D" id="2.60.210.10">
    <property type="entry name" value="Apoptosis, Tumor Necrosis Factor Receptor Associated Protein 2, Chain A"/>
    <property type="match status" value="1"/>
</dbReference>
<dbReference type="InterPro" id="IPR008974">
    <property type="entry name" value="TRAF-like"/>
</dbReference>
<dbReference type="PANTHER" id="PTHR10131">
    <property type="entry name" value="TNF RECEPTOR ASSOCIATED FACTOR"/>
    <property type="match status" value="1"/>
</dbReference>
<reference evidence="4" key="1">
    <citation type="submission" date="2011-05" db="EMBL/GenBank/DDBJ databases">
        <authorList>
            <person name="Richards S.R."/>
            <person name="Qu J."/>
            <person name="Jiang H."/>
            <person name="Jhangiani S.N."/>
            <person name="Agravi P."/>
            <person name="Goodspeed R."/>
            <person name="Gross S."/>
            <person name="Mandapat C."/>
            <person name="Jackson L."/>
            <person name="Mathew T."/>
            <person name="Pu L."/>
            <person name="Thornton R."/>
            <person name="Saada N."/>
            <person name="Wilczek-Boney K.B."/>
            <person name="Lee S."/>
            <person name="Kovar C."/>
            <person name="Wu Y."/>
            <person name="Scherer S.E."/>
            <person name="Worley K.C."/>
            <person name="Muzny D.M."/>
            <person name="Gibbs R."/>
        </authorList>
    </citation>
    <scope>NUCLEOTIDE SEQUENCE</scope>
    <source>
        <strain evidence="4">Brora</strain>
    </source>
</reference>
<evidence type="ECO:0000313" key="3">
    <source>
        <dbReference type="EnsemblMetazoa" id="SMAR006950-PA"/>
    </source>
</evidence>
<reference evidence="3" key="2">
    <citation type="submission" date="2015-02" db="UniProtKB">
        <authorList>
            <consortium name="EnsemblMetazoa"/>
        </authorList>
    </citation>
    <scope>IDENTIFICATION</scope>
</reference>
<dbReference type="Proteomes" id="UP000014500">
    <property type="component" value="Unassembled WGS sequence"/>
</dbReference>
<feature type="domain" description="MATH" evidence="2">
    <location>
        <begin position="428"/>
        <end position="578"/>
    </location>
</feature>
<dbReference type="PhylomeDB" id="T1J0A7"/>
<evidence type="ECO:0000256" key="1">
    <source>
        <dbReference type="SAM" id="MobiDB-lite"/>
    </source>
</evidence>
<protein>
    <recommendedName>
        <fullName evidence="2">MATH domain-containing protein</fullName>
    </recommendedName>
</protein>
<dbReference type="SUPFAM" id="SSF49599">
    <property type="entry name" value="TRAF domain-like"/>
    <property type="match status" value="1"/>
</dbReference>
<dbReference type="PANTHER" id="PTHR10131:SF94">
    <property type="entry name" value="TNF RECEPTOR-ASSOCIATED FACTOR 4"/>
    <property type="match status" value="1"/>
</dbReference>
<dbReference type="EnsemblMetazoa" id="SMAR006950-RA">
    <property type="protein sequence ID" value="SMAR006950-PA"/>
    <property type="gene ID" value="SMAR006950"/>
</dbReference>
<dbReference type="HOGENOM" id="CLU_468804_0_0_1"/>